<dbReference type="InterPro" id="IPR036278">
    <property type="entry name" value="Sialidase_sf"/>
</dbReference>
<dbReference type="EMBL" id="JBHTAJ010000108">
    <property type="protein sequence ID" value="MFC7184564.1"/>
    <property type="molecule type" value="Genomic_DNA"/>
</dbReference>
<dbReference type="Proteomes" id="UP001596435">
    <property type="component" value="Unassembled WGS sequence"/>
</dbReference>
<evidence type="ECO:0000313" key="2">
    <source>
        <dbReference type="Proteomes" id="UP001596435"/>
    </source>
</evidence>
<keyword evidence="2" id="KW-1185">Reference proteome</keyword>
<gene>
    <name evidence="1" type="ORF">ACFQMG_33940</name>
</gene>
<accession>A0ABW2G4V1</accession>
<sequence>MPDRSGTTGHSTTAVLNDGAVGDLYEIGSTGGIVFADFTLNWVEGA</sequence>
<name>A0ABW2G4V1_9ACTN</name>
<organism evidence="1 2">
    <name type="scientific">Kitasatospora paranensis</name>
    <dbReference type="NCBI Taxonomy" id="258053"/>
    <lineage>
        <taxon>Bacteria</taxon>
        <taxon>Bacillati</taxon>
        <taxon>Actinomycetota</taxon>
        <taxon>Actinomycetes</taxon>
        <taxon>Kitasatosporales</taxon>
        <taxon>Streptomycetaceae</taxon>
        <taxon>Kitasatospora</taxon>
    </lineage>
</organism>
<dbReference type="SUPFAM" id="SSF50939">
    <property type="entry name" value="Sialidases"/>
    <property type="match status" value="1"/>
</dbReference>
<proteinExistence type="predicted"/>
<comment type="caution">
    <text evidence="1">The sequence shown here is derived from an EMBL/GenBank/DDBJ whole genome shotgun (WGS) entry which is preliminary data.</text>
</comment>
<reference evidence="2" key="1">
    <citation type="journal article" date="2019" name="Int. J. Syst. Evol. Microbiol.">
        <title>The Global Catalogue of Microorganisms (GCM) 10K type strain sequencing project: providing services to taxonomists for standard genome sequencing and annotation.</title>
        <authorList>
            <consortium name="The Broad Institute Genomics Platform"/>
            <consortium name="The Broad Institute Genome Sequencing Center for Infectious Disease"/>
            <person name="Wu L."/>
            <person name="Ma J."/>
        </authorList>
    </citation>
    <scope>NUCLEOTIDE SEQUENCE [LARGE SCALE GENOMIC DNA]</scope>
    <source>
        <strain evidence="2">CGMCC 1.12859</strain>
    </source>
</reference>
<evidence type="ECO:0000313" key="1">
    <source>
        <dbReference type="EMBL" id="MFC7184564.1"/>
    </source>
</evidence>
<dbReference type="RefSeq" id="WP_345708665.1">
    <property type="nucleotide sequence ID" value="NZ_BAABKV010000001.1"/>
</dbReference>
<protein>
    <submittedName>
        <fullName evidence="1">Uncharacterized protein</fullName>
    </submittedName>
</protein>